<feature type="compositionally biased region" description="Polar residues" evidence="1">
    <location>
        <begin position="93"/>
        <end position="102"/>
    </location>
</feature>
<organism evidence="2 3">
    <name type="scientific">Datura stramonium</name>
    <name type="common">Jimsonweed</name>
    <name type="synonym">Common thornapple</name>
    <dbReference type="NCBI Taxonomy" id="4076"/>
    <lineage>
        <taxon>Eukaryota</taxon>
        <taxon>Viridiplantae</taxon>
        <taxon>Streptophyta</taxon>
        <taxon>Embryophyta</taxon>
        <taxon>Tracheophyta</taxon>
        <taxon>Spermatophyta</taxon>
        <taxon>Magnoliopsida</taxon>
        <taxon>eudicotyledons</taxon>
        <taxon>Gunneridae</taxon>
        <taxon>Pentapetalae</taxon>
        <taxon>asterids</taxon>
        <taxon>lamiids</taxon>
        <taxon>Solanales</taxon>
        <taxon>Solanaceae</taxon>
        <taxon>Solanoideae</taxon>
        <taxon>Datureae</taxon>
        <taxon>Datura</taxon>
    </lineage>
</organism>
<gene>
    <name evidence="2" type="ORF">HAX54_015887</name>
</gene>
<dbReference type="EMBL" id="JACEIK010000202">
    <property type="protein sequence ID" value="MCD7452223.1"/>
    <property type="molecule type" value="Genomic_DNA"/>
</dbReference>
<dbReference type="Proteomes" id="UP000823775">
    <property type="component" value="Unassembled WGS sequence"/>
</dbReference>
<evidence type="ECO:0000313" key="2">
    <source>
        <dbReference type="EMBL" id="MCD7452223.1"/>
    </source>
</evidence>
<reference evidence="2 3" key="1">
    <citation type="journal article" date="2021" name="BMC Genomics">
        <title>Datura genome reveals duplications of psychoactive alkaloid biosynthetic genes and high mutation rate following tissue culture.</title>
        <authorList>
            <person name="Rajewski A."/>
            <person name="Carter-House D."/>
            <person name="Stajich J."/>
            <person name="Litt A."/>
        </authorList>
    </citation>
    <scope>NUCLEOTIDE SEQUENCE [LARGE SCALE GENOMIC DNA]</scope>
    <source>
        <strain evidence="2">AR-01</strain>
    </source>
</reference>
<feature type="region of interest" description="Disordered" evidence="1">
    <location>
        <begin position="77"/>
        <end position="102"/>
    </location>
</feature>
<comment type="caution">
    <text evidence="2">The sequence shown here is derived from an EMBL/GenBank/DDBJ whole genome shotgun (WGS) entry which is preliminary data.</text>
</comment>
<accession>A0ABS8RZJ0</accession>
<proteinExistence type="predicted"/>
<sequence length="102" mass="10605">MNNGAWLFTGRRRCGGYGVFSGRRVLAGAGGRLQVVFRGVLIGSGRGGRLGGVRVREGTGEGVRHWCSPATGENGRGWWSSGRAEIAPDSGSDHGSNVSTMG</sequence>
<evidence type="ECO:0000256" key="1">
    <source>
        <dbReference type="SAM" id="MobiDB-lite"/>
    </source>
</evidence>
<keyword evidence="3" id="KW-1185">Reference proteome</keyword>
<protein>
    <submittedName>
        <fullName evidence="2">Uncharacterized protein</fullName>
    </submittedName>
</protein>
<evidence type="ECO:0000313" key="3">
    <source>
        <dbReference type="Proteomes" id="UP000823775"/>
    </source>
</evidence>
<name>A0ABS8RZJ0_DATST</name>